<protein>
    <submittedName>
        <fullName evidence="2">Uncharacterized protein</fullName>
    </submittedName>
</protein>
<evidence type="ECO:0000313" key="3">
    <source>
        <dbReference type="Proteomes" id="UP001354709"/>
    </source>
</evidence>
<evidence type="ECO:0000256" key="1">
    <source>
        <dbReference type="SAM" id="MobiDB-lite"/>
    </source>
</evidence>
<proteinExistence type="predicted"/>
<reference evidence="2 3" key="1">
    <citation type="submission" date="2023-11" db="EMBL/GenBank/DDBJ databases">
        <title>30 novel species of actinomycetes from the DSMZ collection.</title>
        <authorList>
            <person name="Nouioui I."/>
        </authorList>
    </citation>
    <scope>NUCLEOTIDE SEQUENCE [LARGE SCALE GENOMIC DNA]</scope>
    <source>
        <strain evidence="2 3">DSM 41524</strain>
    </source>
</reference>
<feature type="compositionally biased region" description="Basic and acidic residues" evidence="1">
    <location>
        <begin position="64"/>
        <end position="78"/>
    </location>
</feature>
<sequence length="98" mass="10933">METVETERADRSIGETVPVFEALDLLSTSDPEQMWRDVDARKDATPEGAGHRRRLREIRDRGALLPRPDNHVGFRHAEASPQTGELPLGALRKILGHG</sequence>
<name>A0ABU7PNU3_9ACTN</name>
<dbReference type="RefSeq" id="WP_330806054.1">
    <property type="nucleotide sequence ID" value="NZ_JAZBJO010000001.1"/>
</dbReference>
<gene>
    <name evidence="2" type="ORF">V2J94_02320</name>
</gene>
<evidence type="ECO:0000313" key="2">
    <source>
        <dbReference type="EMBL" id="MEE4590741.1"/>
    </source>
</evidence>
<keyword evidence="3" id="KW-1185">Reference proteome</keyword>
<dbReference type="EMBL" id="JAZBJO010000001">
    <property type="protein sequence ID" value="MEE4590741.1"/>
    <property type="molecule type" value="Genomic_DNA"/>
</dbReference>
<accession>A0ABU7PNU3</accession>
<organism evidence="2 3">
    <name type="scientific">Streptomyces asiaticus subsp. ignotus</name>
    <dbReference type="NCBI Taxonomy" id="3098222"/>
    <lineage>
        <taxon>Bacteria</taxon>
        <taxon>Bacillati</taxon>
        <taxon>Actinomycetota</taxon>
        <taxon>Actinomycetes</taxon>
        <taxon>Kitasatosporales</taxon>
        <taxon>Streptomycetaceae</taxon>
        <taxon>Streptomyces</taxon>
        <taxon>Streptomyces violaceusniger group</taxon>
    </lineage>
</organism>
<dbReference type="Gene3D" id="3.40.30.120">
    <property type="match status" value="1"/>
</dbReference>
<feature type="region of interest" description="Disordered" evidence="1">
    <location>
        <begin position="64"/>
        <end position="84"/>
    </location>
</feature>
<dbReference type="Proteomes" id="UP001354709">
    <property type="component" value="Unassembled WGS sequence"/>
</dbReference>
<comment type="caution">
    <text evidence="2">The sequence shown here is derived from an EMBL/GenBank/DDBJ whole genome shotgun (WGS) entry which is preliminary data.</text>
</comment>